<dbReference type="EMBL" id="CP051143">
    <property type="protein sequence ID" value="QIX02374.1"/>
    <property type="molecule type" value="Genomic_DNA"/>
</dbReference>
<feature type="compositionally biased region" description="Low complexity" evidence="2">
    <location>
        <begin position="636"/>
        <end position="646"/>
    </location>
</feature>
<feature type="compositionally biased region" description="Low complexity" evidence="2">
    <location>
        <begin position="1323"/>
        <end position="1335"/>
    </location>
</feature>
<feature type="compositionally biased region" description="Polar residues" evidence="2">
    <location>
        <begin position="435"/>
        <end position="449"/>
    </location>
</feature>
<feature type="compositionally biased region" description="Low complexity" evidence="2">
    <location>
        <begin position="2000"/>
        <end position="2020"/>
    </location>
</feature>
<accession>A0A6H0Y5S8</accession>
<feature type="region of interest" description="Disordered" evidence="2">
    <location>
        <begin position="2658"/>
        <end position="2677"/>
    </location>
</feature>
<feature type="compositionally biased region" description="Basic and acidic residues" evidence="2">
    <location>
        <begin position="287"/>
        <end position="299"/>
    </location>
</feature>
<feature type="region of interest" description="Disordered" evidence="2">
    <location>
        <begin position="701"/>
        <end position="754"/>
    </location>
</feature>
<feature type="compositionally biased region" description="Acidic residues" evidence="2">
    <location>
        <begin position="1773"/>
        <end position="1788"/>
    </location>
</feature>
<gene>
    <name evidence="3" type="ORF">AMS68_007891</name>
</gene>
<name>A0A6H0Y5S8_9PEZI</name>
<sequence>MALYSRLGSDEDNKPLPSLPSPTLTNPDMVLPDDGFPRLLSSPTTPRRAPQYNYLRDKSNEQGTMQTTPTRDDHREKRGLMSRKMLLVRSQTGSANNVSFAQTLVPPEDDNVALASSPLLNDRISVAPGRERRSSNSSLDSEEMAKMPEFLQKYRNVDMTDDEMTETEGISSEAIAYDEQRRAKEEEEQVSALLSKRAEEILANAKKRLNLMEGNLRGARDLVAPLTAANLKRATSLSSPLGSSSYSYTHRRLDSMAYDTDPYNPSRRMLHSQASSPVMRHDYLGHSRGGSDLDYDRPHTSMSRSRFPIRTPNSAANSPDIWTANLRASRSYDSFGMNKLVIPTDHKQARMKHSPDSSLEPVSEDDRINHIETSRRHSFRAPEVVGVIGLGVSHLTPSIAGSSASEDLRDQMASLKGRISNLKERAREDKMRRASANNLRDSSPFNNASHDAPEMWYNQSSSQDSHSPSLPQWPHDAPTGSRNAFAELAARQKSSGSDSSGLAKKTVDLHKRTPSGTAIVEPAYQRFSHHQYKGSAEMPGAFNDPEYSEPEMDEYQSDTFYEDASPDDSPVEEMASSDAEEDDMEESIYNDVEEEDPNFVPHEEREDAFDYEHFFLHSAMGSYNSGQISSDEEVSDTASVSSTATARAPQTQMEEHFDEEEMPQTPGTPDALRLIEARLQNQHGRSMSSESMSTLATFATADEGGTSRSGSRLDWSSPVPEVPRPSTARADVVTPTAPRLPEMDDGSDRADSGVGGISRAAVPTTPQKIINATSAVSAPSSPASAIDVTALAFKALLDPAGRALGDKDKAVVSGLIESLRRVCVRLQEEDQYEGKVLRRRLDDARRVLDEANTASAIHHKSPFTAKERPVIDYSDYSCEENFPTTPYFTSSHIRPRFGALSSKIAFHERSAIIAEQLTRQKTGTDDVSYQEFDMRTMEQLIQQSASWWMLTTVLELSSTLEKIACAHSVGLVAPPSYEESLTDLPPDYTTTDYLATCGDVYSLAEEKPTPLSAPKRTASTDSRIDFTGTDNIRQHANKKKAKQAAKAAQQSKWNDSDDEGKKDDTAEGGDGNGDGGSGAGGDGGGSDPPGGGDKGGKDEDDWWNDGGSSKKNKKNKKKNAWEFLDEDEEKKEDEPPKDEEPPAAEADPIDEWGSFAPVGGKKKKGKKGKLADPEPEELPPPPPPEPEPVVPAETVADDEWGMATTKKKKGKKGKVEPETTPAADNDMKFDSIDLGDDKNSAPKLDLDLGFDSKDSKAAGGFSFSGGGGWGGGWADNAAKTSWGFESVDDKTTKDDKTPVPDTDWGAFGTTTKSKTKDKKKSSGFDFDFESSSNNKDAADLGAPAKEEEDKSKEEDPWGSFMTTGNKKKDKKKGAAAAVAAAAAAAPEPDPVIATADDTPADDPWTGFETKKDKKKKKNAEPEPVVVVPKSEPEPAVEAKDDDLWGASWSAKDKKKGKKGEVVTATTKDDKNTKETGTLEPAADPVDDFLGWGAATKKKDKKTTKSTFEWGAEADPVIDVAPVVPAETTPPKDDWMDSGWDTGKKKKGKKGAAVEEIPPPPPPPVVPESTAEKTTPDWDFGWGSTSKKDKKSKGKTEPDPEPKDEKVLEPETVEEPKDDLWDTWGTGKKTKSKTKEKTKGITELSSETTPDVAVLLPESVQEKTTEDSWDSWTTGKKEKKKSKKGALETTVVEEPPPPPPAADKPALLDFGDTAADDPWGFGTKKKKDDKTAAKKGSLSRSTTVDDVPKVEESKLTKTSSKDGKSSKKDKIDDILDIAEESTPEEPEPEAEIKPSKEKEDKKSSTSKSTSSGWGSSLWGSSSKTSKTSTSEKEKAAKKEKEAEEAKKKADAEADAKKKADEAAFAAAFDDDADGILDVVEDLPPKKSSSKDKIKEKDSKTKSSDKSSKVDSKSSKAKAEEPVIVAPADDEIDGLDDLLNDSNKVDTAKADGWGFWGTSLKSTSRKATPGKEIGADAAASKKSALVEEAKMPESTLDDLKESASSPPKAAAASKSKTKTSSSIQDRIKALQGDPVVESPKAKEKESKDSKKTKDIFAAIAEPIVATAIVDEVVAPKKSSKESKSKSSKSKDKEIDISPPSKASTPIPGDFPIDDFLDDDKMASTTKKSSSSKDKKISSSSKTKAKADTGLDDLLGDVDILTPPPESKDKDKSSAKKERPKVVRDQAGSSWGFWGSTPTPAKKETKPAKGEEEDSPSKDRPSGVSRSKSARKASEKDPLEKESKSSGSDKDAKPASKSRPSTSRGFGSFFGATATPSKSKSSRDEAPKSSRRHSTAVVDSGLMSPPPESSKKVSSKAAEVLGRSKSKRDKSERKVPDPYAIDSDDMVMVDGPIANDAVPGEKNGKKSRRSKRDSAYVGGGDDTIMTDAPRASDEAKGMSDDMNPPSPLKRTDSMAKKAGLMSGILGAFASRPTPDRRNSKAYESEYENRRKRGSQYDDDGSKRLRRDDRKVQRSRRQQEDAEGAPQTDAEEAAAREARRAERRARRNAKPLKKKRVKSDVLNVKRPARPKHRKNAYNKSANSEKKRIAAAKRSVLVELSVRLDEPKKIALLKNRKPRTPSAASDVVSVLKRKQLASLLTDAVRMHQRMTRLAASVARNVAYADLWLKHRQSDLAILVGSPRTWRVGMVTGAMTGGDKTASWVHMLSSDPPPPPPVEGTIVDAPVHYADDNAPEAMDDLTARELRSRRRRDKETDEYEDQRRPRYARGEEEGVPSSGGSSGNRRARRATNSMGYDSMGAKTWDGRPAMPTRADSKRGSWLKKIFERCIFRGVLSLLFGDTLLLLRLRVVGLHRLRS</sequence>
<feature type="compositionally biased region" description="Basic and acidic residues" evidence="2">
    <location>
        <begin position="2430"/>
        <end position="2445"/>
    </location>
</feature>
<organism evidence="3 4">
    <name type="scientific">Peltaster fructicola</name>
    <dbReference type="NCBI Taxonomy" id="286661"/>
    <lineage>
        <taxon>Eukaryota</taxon>
        <taxon>Fungi</taxon>
        <taxon>Dikarya</taxon>
        <taxon>Ascomycota</taxon>
        <taxon>Pezizomycotina</taxon>
        <taxon>Dothideomycetes</taxon>
        <taxon>Dothideomycetes incertae sedis</taxon>
        <taxon>Peltaster</taxon>
    </lineage>
</organism>
<feature type="compositionally biased region" description="Low complexity" evidence="2">
    <location>
        <begin position="1299"/>
        <end position="1312"/>
    </location>
</feature>
<feature type="compositionally biased region" description="Basic and acidic residues" evidence="2">
    <location>
        <begin position="1828"/>
        <end position="1860"/>
    </location>
</feature>
<reference evidence="3 4" key="1">
    <citation type="journal article" date="2016" name="Sci. Rep.">
        <title>Peltaster fructicola genome reveals evolution from an invasive phytopathogen to an ectophytic parasite.</title>
        <authorList>
            <person name="Xu C."/>
            <person name="Chen H."/>
            <person name="Gleason M.L."/>
            <person name="Xu J.R."/>
            <person name="Liu H."/>
            <person name="Zhang R."/>
            <person name="Sun G."/>
        </authorList>
    </citation>
    <scope>NUCLEOTIDE SEQUENCE [LARGE SCALE GENOMIC DNA]</scope>
    <source>
        <strain evidence="3 4">LNHT1506</strain>
    </source>
</reference>
<evidence type="ECO:0000313" key="3">
    <source>
        <dbReference type="EMBL" id="QIX02374.1"/>
    </source>
</evidence>
<feature type="compositionally biased region" description="Basic and acidic residues" evidence="2">
    <location>
        <begin position="1430"/>
        <end position="1442"/>
    </location>
</feature>
<feature type="region of interest" description="Disordered" evidence="2">
    <location>
        <begin position="1518"/>
        <end position="1932"/>
    </location>
</feature>
<evidence type="ECO:0000313" key="4">
    <source>
        <dbReference type="Proteomes" id="UP000503462"/>
    </source>
</evidence>
<feature type="coiled-coil region" evidence="1">
    <location>
        <begin position="195"/>
        <end position="222"/>
    </location>
</feature>
<feature type="region of interest" description="Disordered" evidence="2">
    <location>
        <begin position="562"/>
        <end position="581"/>
    </location>
</feature>
<feature type="compositionally biased region" description="Low complexity" evidence="2">
    <location>
        <begin position="1518"/>
        <end position="1528"/>
    </location>
</feature>
<feature type="compositionally biased region" description="Basic and acidic residues" evidence="2">
    <location>
        <begin position="2456"/>
        <end position="2476"/>
    </location>
</feature>
<feature type="compositionally biased region" description="Basic and acidic residues" evidence="2">
    <location>
        <begin position="1225"/>
        <end position="1240"/>
    </location>
</feature>
<feature type="compositionally biased region" description="Pro residues" evidence="2">
    <location>
        <begin position="1178"/>
        <end position="1189"/>
    </location>
</feature>
<feature type="region of interest" description="Disordered" evidence="2">
    <location>
        <begin position="626"/>
        <end position="667"/>
    </location>
</feature>
<feature type="region of interest" description="Disordered" evidence="2">
    <location>
        <begin position="1"/>
        <end position="75"/>
    </location>
</feature>
<feature type="compositionally biased region" description="Basic and acidic residues" evidence="2">
    <location>
        <begin position="2037"/>
        <end position="2050"/>
    </location>
</feature>
<feature type="compositionally biased region" description="Basic and acidic residues" evidence="2">
    <location>
        <begin position="2387"/>
        <end position="2396"/>
    </location>
</feature>
<feature type="compositionally biased region" description="Low complexity" evidence="2">
    <location>
        <begin position="1374"/>
        <end position="1405"/>
    </location>
</feature>
<feature type="compositionally biased region" description="Basic and acidic residues" evidence="2">
    <location>
        <begin position="2163"/>
        <end position="2181"/>
    </location>
</feature>
<feature type="compositionally biased region" description="Basic and acidic residues" evidence="2">
    <location>
        <begin position="1344"/>
        <end position="1355"/>
    </location>
</feature>
<feature type="compositionally biased region" description="Acidic residues" evidence="2">
    <location>
        <begin position="1867"/>
        <end position="1879"/>
    </location>
</feature>
<feature type="compositionally biased region" description="Basic and acidic residues" evidence="2">
    <location>
        <begin position="2198"/>
        <end position="2218"/>
    </location>
</feature>
<evidence type="ECO:0000256" key="1">
    <source>
        <dbReference type="SAM" id="Coils"/>
    </source>
</evidence>
<keyword evidence="1" id="KW-0175">Coiled coil</keyword>
<feature type="region of interest" description="Disordered" evidence="2">
    <location>
        <begin position="1953"/>
        <end position="2050"/>
    </location>
</feature>
<feature type="compositionally biased region" description="Basic and acidic residues" evidence="2">
    <location>
        <begin position="1287"/>
        <end position="1298"/>
    </location>
</feature>
<feature type="compositionally biased region" description="Basic and acidic residues" evidence="2">
    <location>
        <begin position="2715"/>
        <end position="2726"/>
    </location>
</feature>
<feature type="compositionally biased region" description="Basic and acidic residues" evidence="2">
    <location>
        <begin position="1982"/>
        <end position="1999"/>
    </location>
</feature>
<feature type="compositionally biased region" description="Low complexity" evidence="2">
    <location>
        <begin position="1804"/>
        <end position="1827"/>
    </location>
</feature>
<feature type="compositionally biased region" description="Basic and acidic residues" evidence="2">
    <location>
        <begin position="1881"/>
        <end position="1919"/>
    </location>
</feature>
<proteinExistence type="predicted"/>
<feature type="compositionally biased region" description="Gly residues" evidence="2">
    <location>
        <begin position="1262"/>
        <end position="1273"/>
    </location>
</feature>
<feature type="region of interest" description="Disordered" evidence="2">
    <location>
        <begin position="1255"/>
        <end position="1489"/>
    </location>
</feature>
<feature type="compositionally biased region" description="Gly residues" evidence="2">
    <location>
        <begin position="1068"/>
        <end position="1093"/>
    </location>
</feature>
<keyword evidence="4" id="KW-1185">Reference proteome</keyword>
<dbReference type="OrthoDB" id="3438840at2759"/>
<feature type="compositionally biased region" description="Pro residues" evidence="2">
    <location>
        <begin position="1556"/>
        <end position="1565"/>
    </location>
</feature>
<evidence type="ECO:0000256" key="2">
    <source>
        <dbReference type="SAM" id="MobiDB-lite"/>
    </source>
</evidence>
<feature type="region of interest" description="Disordered" evidence="2">
    <location>
        <begin position="1005"/>
        <end position="1240"/>
    </location>
</feature>
<feature type="compositionally biased region" description="Basic and acidic residues" evidence="2">
    <location>
        <begin position="1789"/>
        <end position="1802"/>
    </location>
</feature>
<feature type="compositionally biased region" description="Basic and acidic residues" evidence="2">
    <location>
        <begin position="2076"/>
        <end position="2093"/>
    </location>
</feature>
<feature type="compositionally biased region" description="Basic and acidic residues" evidence="2">
    <location>
        <begin position="421"/>
        <end position="432"/>
    </location>
</feature>
<protein>
    <submittedName>
        <fullName evidence="3">Uncharacterized protein</fullName>
    </submittedName>
</protein>
<feature type="region of interest" description="Disordered" evidence="2">
    <location>
        <begin position="2686"/>
        <end position="2767"/>
    </location>
</feature>
<feature type="compositionally biased region" description="Basic and acidic residues" evidence="2">
    <location>
        <begin position="2229"/>
        <end position="2251"/>
    </location>
</feature>
<feature type="compositionally biased region" description="Low complexity" evidence="2">
    <location>
        <begin position="459"/>
        <end position="472"/>
    </location>
</feature>
<feature type="region of interest" description="Disordered" evidence="2">
    <location>
        <begin position="419"/>
        <end position="551"/>
    </location>
</feature>
<feature type="compositionally biased region" description="Basic and acidic residues" evidence="2">
    <location>
        <begin position="1593"/>
        <end position="1619"/>
    </location>
</feature>
<feature type="compositionally biased region" description="Basic and acidic residues" evidence="2">
    <location>
        <begin position="1745"/>
        <end position="1772"/>
    </location>
</feature>
<feature type="compositionally biased region" description="Basic residues" evidence="2">
    <location>
        <begin position="2522"/>
        <end position="2532"/>
    </location>
</feature>
<dbReference type="Proteomes" id="UP000503462">
    <property type="component" value="Chromosome 5"/>
</dbReference>
<feature type="compositionally biased region" description="Acidic residues" evidence="2">
    <location>
        <begin position="562"/>
        <end position="571"/>
    </location>
</feature>
<feature type="region of interest" description="Disordered" evidence="2">
    <location>
        <begin position="287"/>
        <end position="312"/>
    </location>
</feature>
<feature type="compositionally biased region" description="Basic residues" evidence="2">
    <location>
        <begin position="2497"/>
        <end position="2513"/>
    </location>
</feature>
<feature type="region of interest" description="Disordered" evidence="2">
    <location>
        <begin position="2068"/>
        <end position="2542"/>
    </location>
</feature>